<proteinExistence type="predicted"/>
<evidence type="ECO:0000256" key="2">
    <source>
        <dbReference type="ARBA" id="ARBA00034247"/>
    </source>
</evidence>
<dbReference type="EC" id="2.7.7.65" evidence="1"/>
<dbReference type="EMBL" id="CP045503">
    <property type="protein sequence ID" value="QPG58534.1"/>
    <property type="molecule type" value="Genomic_DNA"/>
</dbReference>
<keyword evidence="3" id="KW-0597">Phosphoprotein</keyword>
<dbReference type="Pfam" id="PF00990">
    <property type="entry name" value="GGDEF"/>
    <property type="match status" value="1"/>
</dbReference>
<dbReference type="InterPro" id="IPR000160">
    <property type="entry name" value="GGDEF_dom"/>
</dbReference>
<evidence type="ECO:0000313" key="6">
    <source>
        <dbReference type="EMBL" id="QPG58534.1"/>
    </source>
</evidence>
<dbReference type="SMART" id="SM00448">
    <property type="entry name" value="REC"/>
    <property type="match status" value="2"/>
</dbReference>
<dbReference type="Gene3D" id="3.40.50.2300">
    <property type="match status" value="2"/>
</dbReference>
<dbReference type="Gene3D" id="3.30.70.270">
    <property type="match status" value="1"/>
</dbReference>
<dbReference type="GO" id="GO:0052621">
    <property type="term" value="F:diguanylate cyclase activity"/>
    <property type="evidence" value="ECO:0007669"/>
    <property type="project" value="UniProtKB-EC"/>
</dbReference>
<dbReference type="Pfam" id="PF00072">
    <property type="entry name" value="Response_reg"/>
    <property type="match status" value="2"/>
</dbReference>
<gene>
    <name evidence="6" type="ORF">FM038_014685</name>
</gene>
<dbReference type="InterPro" id="IPR050469">
    <property type="entry name" value="Diguanylate_Cyclase"/>
</dbReference>
<dbReference type="SMART" id="SM00267">
    <property type="entry name" value="GGDEF"/>
    <property type="match status" value="1"/>
</dbReference>
<dbReference type="RefSeq" id="WP_142874158.1">
    <property type="nucleotide sequence ID" value="NZ_CP045503.2"/>
</dbReference>
<evidence type="ECO:0000256" key="1">
    <source>
        <dbReference type="ARBA" id="ARBA00012528"/>
    </source>
</evidence>
<dbReference type="PROSITE" id="PS50110">
    <property type="entry name" value="RESPONSE_REGULATORY"/>
    <property type="match status" value="2"/>
</dbReference>
<sequence length="412" mass="47093">MRILVVEDSKVVSRILQHLIAQELDCEVDFAVDLASAKIFLEQKQYFVAITDLNLPDAQEGEIVKLVLSKKTPCIVLTGSLDSEQRKRLLQLGIVDYILKENRFSYEYVVRLVRSLQRNKDVKVLVADDSVVSRKFVRSLLEQHLYQVIEADDGNSAWEVLQQQPDIQLLITDYNMPGLDGFGLILKVREKFSREELAIIGLSSDGDESLSARFIKNGANDFLQKPFVHEEFHCRVLNTLDSLDMIRKLWEQANLDYLTCVYNRRYFFGLFEDQLEQIKQKQGTLSVALLDIDFFKKVNDTYGHDVGDEVLVEFASRLQHFFGQHFTVSRFGGEEFTVAFKSLKQEKAFALMDKFRSQLEIQPIATSKGDIFITVSTGIAELSDDSLDAVMQRADKALYDAKESGRNLVCID</sequence>
<comment type="catalytic activity">
    <reaction evidence="2">
        <text>2 GTP = 3',3'-c-di-GMP + 2 diphosphate</text>
        <dbReference type="Rhea" id="RHEA:24898"/>
        <dbReference type="ChEBI" id="CHEBI:33019"/>
        <dbReference type="ChEBI" id="CHEBI:37565"/>
        <dbReference type="ChEBI" id="CHEBI:58805"/>
        <dbReference type="EC" id="2.7.7.65"/>
    </reaction>
</comment>
<dbReference type="CDD" id="cd01949">
    <property type="entry name" value="GGDEF"/>
    <property type="match status" value="1"/>
</dbReference>
<protein>
    <recommendedName>
        <fullName evidence="1">diguanylate cyclase</fullName>
        <ecNumber evidence="1">2.7.7.65</ecNumber>
    </recommendedName>
</protein>
<dbReference type="Proteomes" id="UP000316416">
    <property type="component" value="Chromosome"/>
</dbReference>
<keyword evidence="7" id="KW-1185">Reference proteome</keyword>
<dbReference type="PROSITE" id="PS50887">
    <property type="entry name" value="GGDEF"/>
    <property type="match status" value="1"/>
</dbReference>
<dbReference type="PANTHER" id="PTHR45138:SF9">
    <property type="entry name" value="DIGUANYLATE CYCLASE DGCM-RELATED"/>
    <property type="match status" value="1"/>
</dbReference>
<feature type="modified residue" description="4-aspartylphosphate" evidence="3">
    <location>
        <position position="173"/>
    </location>
</feature>
<reference evidence="6" key="1">
    <citation type="submission" date="2021-07" db="EMBL/GenBank/DDBJ databases">
        <title>Shewanella sp. YLB-07 whole genome sequence.</title>
        <authorList>
            <person name="Yu L."/>
        </authorList>
    </citation>
    <scope>NUCLEOTIDE SEQUENCE</scope>
    <source>
        <strain evidence="6">YLB-08</strain>
    </source>
</reference>
<keyword evidence="6" id="KW-0548">Nucleotidyltransferase</keyword>
<organism evidence="6 7">
    <name type="scientific">Shewanella eurypsychrophilus</name>
    <dbReference type="NCBI Taxonomy" id="2593656"/>
    <lineage>
        <taxon>Bacteria</taxon>
        <taxon>Pseudomonadati</taxon>
        <taxon>Pseudomonadota</taxon>
        <taxon>Gammaproteobacteria</taxon>
        <taxon>Alteromonadales</taxon>
        <taxon>Shewanellaceae</taxon>
        <taxon>Shewanella</taxon>
    </lineage>
</organism>
<evidence type="ECO:0000313" key="7">
    <source>
        <dbReference type="Proteomes" id="UP000316416"/>
    </source>
</evidence>
<dbReference type="InterPro" id="IPR043128">
    <property type="entry name" value="Rev_trsase/Diguanyl_cyclase"/>
</dbReference>
<evidence type="ECO:0000259" key="5">
    <source>
        <dbReference type="PROSITE" id="PS50887"/>
    </source>
</evidence>
<evidence type="ECO:0000259" key="4">
    <source>
        <dbReference type="PROSITE" id="PS50110"/>
    </source>
</evidence>
<feature type="domain" description="Response regulatory" evidence="4">
    <location>
        <begin position="123"/>
        <end position="240"/>
    </location>
</feature>
<dbReference type="SUPFAM" id="SSF52172">
    <property type="entry name" value="CheY-like"/>
    <property type="match status" value="2"/>
</dbReference>
<keyword evidence="6" id="KW-0808">Transferase</keyword>
<accession>A0ABX6V7B6</accession>
<dbReference type="SUPFAM" id="SSF55073">
    <property type="entry name" value="Nucleotide cyclase"/>
    <property type="match status" value="1"/>
</dbReference>
<dbReference type="InterPro" id="IPR029787">
    <property type="entry name" value="Nucleotide_cyclase"/>
</dbReference>
<feature type="domain" description="GGDEF" evidence="5">
    <location>
        <begin position="283"/>
        <end position="412"/>
    </location>
</feature>
<dbReference type="NCBIfam" id="TIGR00254">
    <property type="entry name" value="GGDEF"/>
    <property type="match status" value="1"/>
</dbReference>
<feature type="domain" description="Response regulatory" evidence="4">
    <location>
        <begin position="2"/>
        <end position="115"/>
    </location>
</feature>
<feature type="modified residue" description="4-aspartylphosphate" evidence="3">
    <location>
        <position position="52"/>
    </location>
</feature>
<evidence type="ECO:0000256" key="3">
    <source>
        <dbReference type="PROSITE-ProRule" id="PRU00169"/>
    </source>
</evidence>
<dbReference type="InterPro" id="IPR001789">
    <property type="entry name" value="Sig_transdc_resp-reg_receiver"/>
</dbReference>
<dbReference type="PANTHER" id="PTHR45138">
    <property type="entry name" value="REGULATORY COMPONENTS OF SENSORY TRANSDUCTION SYSTEM"/>
    <property type="match status" value="1"/>
</dbReference>
<dbReference type="CDD" id="cd17544">
    <property type="entry name" value="REC_2_GGDEF"/>
    <property type="match status" value="1"/>
</dbReference>
<name>A0ABX6V7B6_9GAMM</name>
<dbReference type="CDD" id="cd19921">
    <property type="entry name" value="REC_1_GGDEF"/>
    <property type="match status" value="1"/>
</dbReference>
<dbReference type="InterPro" id="IPR011006">
    <property type="entry name" value="CheY-like_superfamily"/>
</dbReference>